<protein>
    <submittedName>
        <fullName evidence="3">Carboxymuconolactone decarboxylase family protein</fullName>
    </submittedName>
</protein>
<dbReference type="RefSeq" id="WP_379535177.1">
    <property type="nucleotide sequence ID" value="NZ_JBHSBI010000043.1"/>
</dbReference>
<dbReference type="Gene3D" id="1.20.1290.10">
    <property type="entry name" value="AhpD-like"/>
    <property type="match status" value="1"/>
</dbReference>
<sequence length="187" mass="20383">MTEEQRAVHDEITGGPRAAGPQAFRLTDREGRLEGPFNAMLAAPGVGGPLQRLGAAIRYATALPGRWREIAILEVALARRSDFEWYAHERVGRNAGLTEEELSALRSQADAPTFDEAERTVRSVCRALVAQRDLDDDLYARAEAALGTTSLYELVVLVGYYDTLALSLATFRTPLPAGEPPVFATEP</sequence>
<organism evidence="3 4">
    <name type="scientific">Nonomuraea purpurea</name>
    <dbReference type="NCBI Taxonomy" id="1849276"/>
    <lineage>
        <taxon>Bacteria</taxon>
        <taxon>Bacillati</taxon>
        <taxon>Actinomycetota</taxon>
        <taxon>Actinomycetes</taxon>
        <taxon>Streptosporangiales</taxon>
        <taxon>Streptosporangiaceae</taxon>
        <taxon>Nonomuraea</taxon>
    </lineage>
</organism>
<evidence type="ECO:0000256" key="1">
    <source>
        <dbReference type="SAM" id="MobiDB-lite"/>
    </source>
</evidence>
<dbReference type="Proteomes" id="UP001595851">
    <property type="component" value="Unassembled WGS sequence"/>
</dbReference>
<dbReference type="PANTHER" id="PTHR34846:SF11">
    <property type="entry name" value="4-CARBOXYMUCONOLACTONE DECARBOXYLASE FAMILY PROTEIN (AFU_ORTHOLOGUE AFUA_6G11590)"/>
    <property type="match status" value="1"/>
</dbReference>
<name>A0ABV8GRD2_9ACTN</name>
<evidence type="ECO:0000259" key="2">
    <source>
        <dbReference type="Pfam" id="PF02627"/>
    </source>
</evidence>
<dbReference type="PANTHER" id="PTHR34846">
    <property type="entry name" value="4-CARBOXYMUCONOLACTONE DECARBOXYLASE FAMILY PROTEIN (AFU_ORTHOLOGUE AFUA_6G11590)"/>
    <property type="match status" value="1"/>
</dbReference>
<feature type="compositionally biased region" description="Basic and acidic residues" evidence="1">
    <location>
        <begin position="1"/>
        <end position="12"/>
    </location>
</feature>
<feature type="domain" description="Carboxymuconolactone decarboxylase-like" evidence="2">
    <location>
        <begin position="50"/>
        <end position="124"/>
    </location>
</feature>
<gene>
    <name evidence="3" type="ORF">ACFOY2_49675</name>
</gene>
<dbReference type="Pfam" id="PF02627">
    <property type="entry name" value="CMD"/>
    <property type="match status" value="1"/>
</dbReference>
<dbReference type="InterPro" id="IPR029032">
    <property type="entry name" value="AhpD-like"/>
</dbReference>
<dbReference type="EMBL" id="JBHSBI010000043">
    <property type="protein sequence ID" value="MFC4015360.1"/>
    <property type="molecule type" value="Genomic_DNA"/>
</dbReference>
<dbReference type="SUPFAM" id="SSF69118">
    <property type="entry name" value="AhpD-like"/>
    <property type="match status" value="1"/>
</dbReference>
<comment type="caution">
    <text evidence="3">The sequence shown here is derived from an EMBL/GenBank/DDBJ whole genome shotgun (WGS) entry which is preliminary data.</text>
</comment>
<keyword evidence="4" id="KW-1185">Reference proteome</keyword>
<accession>A0ABV8GRD2</accession>
<reference evidence="4" key="1">
    <citation type="journal article" date="2019" name="Int. J. Syst. Evol. Microbiol.">
        <title>The Global Catalogue of Microorganisms (GCM) 10K type strain sequencing project: providing services to taxonomists for standard genome sequencing and annotation.</title>
        <authorList>
            <consortium name="The Broad Institute Genomics Platform"/>
            <consortium name="The Broad Institute Genome Sequencing Center for Infectious Disease"/>
            <person name="Wu L."/>
            <person name="Ma J."/>
        </authorList>
    </citation>
    <scope>NUCLEOTIDE SEQUENCE [LARGE SCALE GENOMIC DNA]</scope>
    <source>
        <strain evidence="4">TBRC 1276</strain>
    </source>
</reference>
<feature type="region of interest" description="Disordered" evidence="1">
    <location>
        <begin position="1"/>
        <end position="22"/>
    </location>
</feature>
<evidence type="ECO:0000313" key="3">
    <source>
        <dbReference type="EMBL" id="MFC4015360.1"/>
    </source>
</evidence>
<dbReference type="InterPro" id="IPR003779">
    <property type="entry name" value="CMD-like"/>
</dbReference>
<evidence type="ECO:0000313" key="4">
    <source>
        <dbReference type="Proteomes" id="UP001595851"/>
    </source>
</evidence>
<proteinExistence type="predicted"/>